<dbReference type="AlphaFoldDB" id="A0A6A6V9W7"/>
<organism evidence="1 2">
    <name type="scientific">Sporormia fimetaria CBS 119925</name>
    <dbReference type="NCBI Taxonomy" id="1340428"/>
    <lineage>
        <taxon>Eukaryota</taxon>
        <taxon>Fungi</taxon>
        <taxon>Dikarya</taxon>
        <taxon>Ascomycota</taxon>
        <taxon>Pezizomycotina</taxon>
        <taxon>Dothideomycetes</taxon>
        <taxon>Pleosporomycetidae</taxon>
        <taxon>Pleosporales</taxon>
        <taxon>Sporormiaceae</taxon>
        <taxon>Sporormia</taxon>
    </lineage>
</organism>
<accession>A0A6A6V9W7</accession>
<proteinExistence type="predicted"/>
<protein>
    <submittedName>
        <fullName evidence="1">Uncharacterized protein</fullName>
    </submittedName>
</protein>
<evidence type="ECO:0000313" key="2">
    <source>
        <dbReference type="Proteomes" id="UP000799440"/>
    </source>
</evidence>
<reference evidence="1" key="1">
    <citation type="journal article" date="2020" name="Stud. Mycol.">
        <title>101 Dothideomycetes genomes: a test case for predicting lifestyles and emergence of pathogens.</title>
        <authorList>
            <person name="Haridas S."/>
            <person name="Albert R."/>
            <person name="Binder M."/>
            <person name="Bloem J."/>
            <person name="Labutti K."/>
            <person name="Salamov A."/>
            <person name="Andreopoulos B."/>
            <person name="Baker S."/>
            <person name="Barry K."/>
            <person name="Bills G."/>
            <person name="Bluhm B."/>
            <person name="Cannon C."/>
            <person name="Castanera R."/>
            <person name="Culley D."/>
            <person name="Daum C."/>
            <person name="Ezra D."/>
            <person name="Gonzalez J."/>
            <person name="Henrissat B."/>
            <person name="Kuo A."/>
            <person name="Liang C."/>
            <person name="Lipzen A."/>
            <person name="Lutzoni F."/>
            <person name="Magnuson J."/>
            <person name="Mondo S."/>
            <person name="Nolan M."/>
            <person name="Ohm R."/>
            <person name="Pangilinan J."/>
            <person name="Park H.-J."/>
            <person name="Ramirez L."/>
            <person name="Alfaro M."/>
            <person name="Sun H."/>
            <person name="Tritt A."/>
            <person name="Yoshinaga Y."/>
            <person name="Zwiers L.-H."/>
            <person name="Turgeon B."/>
            <person name="Goodwin S."/>
            <person name="Spatafora J."/>
            <person name="Crous P."/>
            <person name="Grigoriev I."/>
        </authorList>
    </citation>
    <scope>NUCLEOTIDE SEQUENCE</scope>
    <source>
        <strain evidence="1">CBS 119925</strain>
    </source>
</reference>
<evidence type="ECO:0000313" key="1">
    <source>
        <dbReference type="EMBL" id="KAF2747325.1"/>
    </source>
</evidence>
<gene>
    <name evidence="1" type="ORF">M011DRAFT_55875</name>
</gene>
<sequence>MARYAYSGHGAGAKPASLPLLSPHSSSYLTPSSLLSLSPHASTSLSPTHSQRSLPRLLRSIAPSLVPTALPWSCELEPHFYRPCPVLHGQSPLLVPVVAVLTLPAPAPPLSSHHLDCSSFPPASSQHRIPASIEDNICLSTLCSQLTFIAVHRYIYCPHAHLN</sequence>
<keyword evidence="2" id="KW-1185">Reference proteome</keyword>
<dbReference type="EMBL" id="MU006573">
    <property type="protein sequence ID" value="KAF2747325.1"/>
    <property type="molecule type" value="Genomic_DNA"/>
</dbReference>
<dbReference type="Proteomes" id="UP000799440">
    <property type="component" value="Unassembled WGS sequence"/>
</dbReference>
<name>A0A6A6V9W7_9PLEO</name>